<dbReference type="Proteomes" id="UP001597478">
    <property type="component" value="Unassembled WGS sequence"/>
</dbReference>
<protein>
    <submittedName>
        <fullName evidence="1">2OG-Fe dioxygenase family protein</fullName>
    </submittedName>
</protein>
<dbReference type="EMBL" id="JBHUOF010000001">
    <property type="protein sequence ID" value="MFD2798113.1"/>
    <property type="molecule type" value="Genomic_DNA"/>
</dbReference>
<keyword evidence="2" id="KW-1185">Reference proteome</keyword>
<comment type="caution">
    <text evidence="1">The sequence shown here is derived from an EMBL/GenBank/DDBJ whole genome shotgun (WGS) entry which is preliminary data.</text>
</comment>
<keyword evidence="1" id="KW-0560">Oxidoreductase</keyword>
<reference evidence="2" key="1">
    <citation type="journal article" date="2019" name="Int. J. Syst. Evol. Microbiol.">
        <title>The Global Catalogue of Microorganisms (GCM) 10K type strain sequencing project: providing services to taxonomists for standard genome sequencing and annotation.</title>
        <authorList>
            <consortium name="The Broad Institute Genomics Platform"/>
            <consortium name="The Broad Institute Genome Sequencing Center for Infectious Disease"/>
            <person name="Wu L."/>
            <person name="Ma J."/>
        </authorList>
    </citation>
    <scope>NUCLEOTIDE SEQUENCE [LARGE SCALE GENOMIC DNA]</scope>
    <source>
        <strain evidence="2">IBRC-M 10906</strain>
    </source>
</reference>
<keyword evidence="1" id="KW-0223">Dioxygenase</keyword>
<dbReference type="Gene3D" id="2.60.120.620">
    <property type="entry name" value="q2cbj1_9rhob like domain"/>
    <property type="match status" value="1"/>
</dbReference>
<gene>
    <name evidence="1" type="ORF">ACFS2C_01740</name>
</gene>
<evidence type="ECO:0000313" key="2">
    <source>
        <dbReference type="Proteomes" id="UP001597478"/>
    </source>
</evidence>
<evidence type="ECO:0000313" key="1">
    <source>
        <dbReference type="EMBL" id="MFD2798113.1"/>
    </source>
</evidence>
<dbReference type="GO" id="GO:0051213">
    <property type="term" value="F:dioxygenase activity"/>
    <property type="evidence" value="ECO:0007669"/>
    <property type="project" value="UniProtKB-KW"/>
</dbReference>
<dbReference type="Pfam" id="PF10014">
    <property type="entry name" value="2OG-Fe_Oxy_2"/>
    <property type="match status" value="1"/>
</dbReference>
<name>A0ABW5W681_9PSEU</name>
<dbReference type="InterPro" id="IPR018724">
    <property type="entry name" value="2OG-Fe_dioxygenase"/>
</dbReference>
<organism evidence="1 2">
    <name type="scientific">Prauserella oleivorans</name>
    <dbReference type="NCBI Taxonomy" id="1478153"/>
    <lineage>
        <taxon>Bacteria</taxon>
        <taxon>Bacillati</taxon>
        <taxon>Actinomycetota</taxon>
        <taxon>Actinomycetes</taxon>
        <taxon>Pseudonocardiales</taxon>
        <taxon>Pseudonocardiaceae</taxon>
        <taxon>Prauserella</taxon>
    </lineage>
</organism>
<dbReference type="RefSeq" id="WP_377387791.1">
    <property type="nucleotide sequence ID" value="NZ_JBHSAN010000008.1"/>
</dbReference>
<proteinExistence type="predicted"/>
<accession>A0ABW5W681</accession>
<sequence length="231" mass="26896">MAPEAVHPCSTKLRNDGYALLTEAELGFSPDDRERLHRTFFHSGVLKRYENDLPADRERARDVVRFEWTRSGLRLSEHDTITIVNRGERPEPREYGRVEVLQDPVFERWIRRALTLLPTEWRDPRGTFGVNLFRTFTNVVTKPHQDGERFIFIYVVDKIGEGAESWLYGLDEHDDVPVFRGTLNPGDMFVFEDARFRHNVTPLVDPPGGRARRDALVCTVNYSDTYSLDWD</sequence>